<evidence type="ECO:0000313" key="2">
    <source>
        <dbReference type="EMBL" id="MBE9376403.1"/>
    </source>
</evidence>
<sequence length="124" mass="12760">MPLSAPSGDDSPETTPGAAGGSVEIEPSSIPKLVSALQESLDSVGLQIEHAITELRIRPWAGDPVSTSAAQEFNDRSIGGGEDALTALCGYRDQLQAAAESLDRAGDQYRRIDEDGAAGMSGGC</sequence>
<organism evidence="2 3">
    <name type="scientific">Saccharopolyspora montiporae</name>
    <dbReference type="NCBI Taxonomy" id="2781240"/>
    <lineage>
        <taxon>Bacteria</taxon>
        <taxon>Bacillati</taxon>
        <taxon>Actinomycetota</taxon>
        <taxon>Actinomycetes</taxon>
        <taxon>Pseudonocardiales</taxon>
        <taxon>Pseudonocardiaceae</taxon>
        <taxon>Saccharopolyspora</taxon>
    </lineage>
</organism>
<dbReference type="AlphaFoldDB" id="A0A929G310"/>
<comment type="caution">
    <text evidence="2">The sequence shown here is derived from an EMBL/GenBank/DDBJ whole genome shotgun (WGS) entry which is preliminary data.</text>
</comment>
<name>A0A929G310_9PSEU</name>
<accession>A0A929G310</accession>
<keyword evidence="3" id="KW-1185">Reference proteome</keyword>
<dbReference type="Proteomes" id="UP000598360">
    <property type="component" value="Unassembled WGS sequence"/>
</dbReference>
<evidence type="ECO:0008006" key="4">
    <source>
        <dbReference type="Google" id="ProtNLM"/>
    </source>
</evidence>
<protein>
    <recommendedName>
        <fullName evidence="4">PE family protein</fullName>
    </recommendedName>
</protein>
<evidence type="ECO:0000313" key="3">
    <source>
        <dbReference type="Proteomes" id="UP000598360"/>
    </source>
</evidence>
<feature type="region of interest" description="Disordered" evidence="1">
    <location>
        <begin position="1"/>
        <end position="25"/>
    </location>
</feature>
<dbReference type="EMBL" id="JADEYC010000041">
    <property type="protein sequence ID" value="MBE9376403.1"/>
    <property type="molecule type" value="Genomic_DNA"/>
</dbReference>
<gene>
    <name evidence="2" type="ORF">IQ251_18280</name>
</gene>
<proteinExistence type="predicted"/>
<reference evidence="2" key="1">
    <citation type="submission" date="2020-10" db="EMBL/GenBank/DDBJ databases">
        <title>Diversity and distribution of actinomycetes associated with coral in the coast of Hainan.</title>
        <authorList>
            <person name="Li F."/>
        </authorList>
    </citation>
    <scope>NUCLEOTIDE SEQUENCE</scope>
    <source>
        <strain evidence="2">HNM0983</strain>
    </source>
</reference>
<evidence type="ECO:0000256" key="1">
    <source>
        <dbReference type="SAM" id="MobiDB-lite"/>
    </source>
</evidence>